<dbReference type="EMBL" id="JBEUOH010000006">
    <property type="protein sequence ID" value="KAL0892683.1"/>
    <property type="molecule type" value="Genomic_DNA"/>
</dbReference>
<dbReference type="PROSITE" id="PS00609">
    <property type="entry name" value="GLYCOSYL_HYDROL_F32"/>
    <property type="match status" value="1"/>
</dbReference>
<gene>
    <name evidence="8" type="ORF">ABMA27_014402</name>
</gene>
<evidence type="ECO:0000259" key="6">
    <source>
        <dbReference type="Pfam" id="PF00251"/>
    </source>
</evidence>
<feature type="domain" description="Glycosyl hydrolase family 32 N-terminal" evidence="6">
    <location>
        <begin position="52"/>
        <end position="349"/>
    </location>
</feature>
<reference evidence="8 9" key="1">
    <citation type="submission" date="2024-06" db="EMBL/GenBank/DDBJ databases">
        <title>A chromosome-level genome assembly of beet webworm, Loxostege sticticalis.</title>
        <authorList>
            <person name="Zhang Y."/>
        </authorList>
    </citation>
    <scope>NUCLEOTIDE SEQUENCE [LARGE SCALE GENOMIC DNA]</scope>
    <source>
        <strain evidence="8">AQ026</strain>
        <tissue evidence="8">Whole body</tissue>
    </source>
</reference>
<feature type="chain" id="PRO_5047522523" description="Sucrose-6-phosphate hydrolase" evidence="5">
    <location>
        <begin position="20"/>
        <end position="521"/>
    </location>
</feature>
<sequence length="521" mass="59958">MGFLQQLVVSLCIIVAVKSNSFRQTDSAKAKLAEYIANKRVDINPRYRLHYHVIPPVGWMNDPNGFSFYKGEYHLFYQFYPYESAWGPMHWGHVSSPNLVDWKELPTALIPEEEMCFSGSAIEHEDELVLMYTGRLDADTHPYFNETQFLAFSSDGIDFKKYEGNPVLPAAPNLAPDFRDPKIWKHEDYWYSVIGSKSDDERGNVLLYRSPDMKSWEFLSVIGESRGNMGYMWECPDFFQLDGRFILLVSPQGMEPEGDRYKNVHQTGVIIGNFSYETFEFVPEVEFQELDYGHDFYAAQTMEKDGRRYLVAWFSMWDVPYPEAEDGWVGTLTIIRELSLIGDRVIQKPVEAMATLREQGKTFALATNGIIEFGKTGEIILNGNLNQRIELLIEGKQGGGRAWLRWDPVVRKVIVDRGSNDIRQVEWKPIGRHTWRIFLDASSMELFCGEGEVVFSSRVFPTGDWKVTNLSPQALNVETYHLRKSITEMNENGENNGTSGRDLSFNLLCFILMMIFNQNLV</sequence>
<name>A0ABR3I8S0_LOXSC</name>
<dbReference type="PANTHER" id="PTHR43101:SF1">
    <property type="entry name" value="BETA-FRUCTOSIDASE"/>
    <property type="match status" value="1"/>
</dbReference>
<dbReference type="InterPro" id="IPR013148">
    <property type="entry name" value="Glyco_hydro_32_N"/>
</dbReference>
<dbReference type="InterPro" id="IPR051214">
    <property type="entry name" value="GH32_Enzymes"/>
</dbReference>
<dbReference type="Gene3D" id="2.115.10.20">
    <property type="entry name" value="Glycosyl hydrolase domain, family 43"/>
    <property type="match status" value="1"/>
</dbReference>
<dbReference type="InterPro" id="IPR018053">
    <property type="entry name" value="Glyco_hydro_32_AS"/>
</dbReference>
<keyword evidence="3 4" id="KW-0326">Glycosidase</keyword>
<dbReference type="CDD" id="cd08996">
    <property type="entry name" value="GH32_FFase"/>
    <property type="match status" value="1"/>
</dbReference>
<evidence type="ECO:0000256" key="2">
    <source>
        <dbReference type="ARBA" id="ARBA00022801"/>
    </source>
</evidence>
<dbReference type="NCBIfam" id="TIGR01322">
    <property type="entry name" value="scrB_fam"/>
    <property type="match status" value="1"/>
</dbReference>
<dbReference type="Pfam" id="PF08244">
    <property type="entry name" value="Glyco_hydro_32C"/>
    <property type="match status" value="1"/>
</dbReference>
<comment type="catalytic activity">
    <reaction evidence="4">
        <text>Hydrolysis of terminal non-reducing beta-D-fructofuranoside residues in beta-D-fructofuranosides.</text>
        <dbReference type="EC" id="3.2.1.26"/>
    </reaction>
</comment>
<comment type="caution">
    <text evidence="8">The sequence shown here is derived from an EMBL/GenBank/DDBJ whole genome shotgun (WGS) entry which is preliminary data.</text>
</comment>
<evidence type="ECO:0000256" key="4">
    <source>
        <dbReference type="RuleBase" id="RU362110"/>
    </source>
</evidence>
<evidence type="ECO:0000313" key="9">
    <source>
        <dbReference type="Proteomes" id="UP001549920"/>
    </source>
</evidence>
<dbReference type="Pfam" id="PF00251">
    <property type="entry name" value="Glyco_hydro_32N"/>
    <property type="match status" value="1"/>
</dbReference>
<accession>A0ABR3I8S0</accession>
<keyword evidence="9" id="KW-1185">Reference proteome</keyword>
<dbReference type="InterPro" id="IPR013320">
    <property type="entry name" value="ConA-like_dom_sf"/>
</dbReference>
<keyword evidence="5" id="KW-0732">Signal</keyword>
<dbReference type="Gene3D" id="2.60.120.560">
    <property type="entry name" value="Exo-inulinase, domain 1"/>
    <property type="match status" value="1"/>
</dbReference>
<dbReference type="EC" id="3.2.1.26" evidence="4"/>
<evidence type="ECO:0000256" key="5">
    <source>
        <dbReference type="SAM" id="SignalP"/>
    </source>
</evidence>
<dbReference type="PANTHER" id="PTHR43101">
    <property type="entry name" value="BETA-FRUCTOSIDASE"/>
    <property type="match status" value="1"/>
</dbReference>
<comment type="similarity">
    <text evidence="1 4">Belongs to the glycosyl hydrolase 32 family.</text>
</comment>
<protein>
    <recommendedName>
        <fullName evidence="4">Sucrose-6-phosphate hydrolase</fullName>
        <ecNumber evidence="4">3.2.1.26</ecNumber>
    </recommendedName>
</protein>
<keyword evidence="2 4" id="KW-0378">Hydrolase</keyword>
<organism evidence="8 9">
    <name type="scientific">Loxostege sticticalis</name>
    <name type="common">Beet webworm moth</name>
    <dbReference type="NCBI Taxonomy" id="481309"/>
    <lineage>
        <taxon>Eukaryota</taxon>
        <taxon>Metazoa</taxon>
        <taxon>Ecdysozoa</taxon>
        <taxon>Arthropoda</taxon>
        <taxon>Hexapoda</taxon>
        <taxon>Insecta</taxon>
        <taxon>Pterygota</taxon>
        <taxon>Neoptera</taxon>
        <taxon>Endopterygota</taxon>
        <taxon>Lepidoptera</taxon>
        <taxon>Glossata</taxon>
        <taxon>Ditrysia</taxon>
        <taxon>Pyraloidea</taxon>
        <taxon>Crambidae</taxon>
        <taxon>Pyraustinae</taxon>
        <taxon>Loxostege</taxon>
    </lineage>
</organism>
<dbReference type="InterPro" id="IPR013189">
    <property type="entry name" value="Glyco_hydro_32_C"/>
</dbReference>
<feature type="domain" description="Glycosyl hydrolase family 32 C-terminal" evidence="7">
    <location>
        <begin position="389"/>
        <end position="468"/>
    </location>
</feature>
<proteinExistence type="inferred from homology"/>
<dbReference type="SUPFAM" id="SSF49899">
    <property type="entry name" value="Concanavalin A-like lectins/glucanases"/>
    <property type="match status" value="1"/>
</dbReference>
<evidence type="ECO:0000256" key="3">
    <source>
        <dbReference type="ARBA" id="ARBA00023295"/>
    </source>
</evidence>
<dbReference type="SUPFAM" id="SSF75005">
    <property type="entry name" value="Arabinanase/levansucrase/invertase"/>
    <property type="match status" value="1"/>
</dbReference>
<feature type="signal peptide" evidence="5">
    <location>
        <begin position="1"/>
        <end position="19"/>
    </location>
</feature>
<evidence type="ECO:0000313" key="8">
    <source>
        <dbReference type="EMBL" id="KAL0892683.1"/>
    </source>
</evidence>
<dbReference type="InterPro" id="IPR006232">
    <property type="entry name" value="Suc6P_hydrolase"/>
</dbReference>
<evidence type="ECO:0000259" key="7">
    <source>
        <dbReference type="Pfam" id="PF08244"/>
    </source>
</evidence>
<dbReference type="InterPro" id="IPR023296">
    <property type="entry name" value="Glyco_hydro_beta-prop_sf"/>
</dbReference>
<dbReference type="InterPro" id="IPR001362">
    <property type="entry name" value="Glyco_hydro_32"/>
</dbReference>
<dbReference type="Proteomes" id="UP001549920">
    <property type="component" value="Unassembled WGS sequence"/>
</dbReference>
<evidence type="ECO:0000256" key="1">
    <source>
        <dbReference type="ARBA" id="ARBA00009902"/>
    </source>
</evidence>
<dbReference type="SMART" id="SM00640">
    <property type="entry name" value="Glyco_32"/>
    <property type="match status" value="1"/>
</dbReference>